<dbReference type="RefSeq" id="WP_141483124.1">
    <property type="nucleotide sequence ID" value="NZ_VICD02000285.1"/>
</dbReference>
<dbReference type="GO" id="GO:0004222">
    <property type="term" value="F:metalloendopeptidase activity"/>
    <property type="evidence" value="ECO:0007669"/>
    <property type="project" value="TreeGrafter"/>
</dbReference>
<evidence type="ECO:0000259" key="2">
    <source>
        <dbReference type="Pfam" id="PF01551"/>
    </source>
</evidence>
<sequence>MIPGSGWKALRPAALLLPGMLLAGGLGAAPGNGFDLRVPEPPTAVRVEDRAVLGYELHLTNYASHPLDPVRVEVLADGEVLARYEGAALEARIDRSGLQRDAEAGAAIAPGRQGIVFIDIGIDAGDMPSALVHRVAFIGTDASGPLQERTLEGGSADVATDIGTALSPPLSGGPWVAISDTGWMRGHRRVGYALGGRLRTPGRYAIDWVKLDTEGRRHPAGSMLASDTYSHGEDVLAVADGTVVKRLDGIAERQRLDERLDRDRARREGSGNTLVLDLGDGRFAHYAHLRPDSIAVAEGQRVARGTKVAEVGFSGSASAPQLHFAITDGAEEHASEGLPFHFDRFTRLGSYADPARAGHARWADPETTARSRAGEMPARGAVARFSQEPDR</sequence>
<feature type="region of interest" description="Disordered" evidence="1">
    <location>
        <begin position="359"/>
        <end position="391"/>
    </location>
</feature>
<dbReference type="Gene3D" id="2.70.70.10">
    <property type="entry name" value="Glucose Permease (Domain IIA)"/>
    <property type="match status" value="1"/>
</dbReference>
<dbReference type="AlphaFoldDB" id="A0A507ZZI2"/>
<name>A0A507ZZI2_9GAMM</name>
<dbReference type="SUPFAM" id="SSF51261">
    <property type="entry name" value="Duplicated hybrid motif"/>
    <property type="match status" value="1"/>
</dbReference>
<dbReference type="InterPro" id="IPR016047">
    <property type="entry name" value="M23ase_b-sheet_dom"/>
</dbReference>
<dbReference type="PANTHER" id="PTHR21666">
    <property type="entry name" value="PEPTIDASE-RELATED"/>
    <property type="match status" value="1"/>
</dbReference>
<gene>
    <name evidence="3" type="ORF">FKV24_016315</name>
</gene>
<feature type="compositionally biased region" description="Basic and acidic residues" evidence="1">
    <location>
        <begin position="361"/>
        <end position="373"/>
    </location>
</feature>
<feature type="domain" description="M23ase beta-sheet core" evidence="2">
    <location>
        <begin position="230"/>
        <end position="329"/>
    </location>
</feature>
<dbReference type="Pfam" id="PF01551">
    <property type="entry name" value="Peptidase_M23"/>
    <property type="match status" value="1"/>
</dbReference>
<dbReference type="Proteomes" id="UP000320431">
    <property type="component" value="Unassembled WGS sequence"/>
</dbReference>
<evidence type="ECO:0000313" key="3">
    <source>
        <dbReference type="EMBL" id="KAB8168475.1"/>
    </source>
</evidence>
<comment type="caution">
    <text evidence="3">The sequence shown here is derived from an EMBL/GenBank/DDBJ whole genome shotgun (WGS) entry which is preliminary data.</text>
</comment>
<reference evidence="3 4" key="1">
    <citation type="submission" date="2019-10" db="EMBL/GenBank/DDBJ databases">
        <title>Lysobacter alkalisoli sp. nov., isolated from saline-alkaline soil.</title>
        <authorList>
            <person name="Sun J.-Q."/>
        </authorList>
    </citation>
    <scope>NUCLEOTIDE SEQUENCE [LARGE SCALE GENOMIC DNA]</scope>
    <source>
        <strain evidence="3 4">KCTC 42381</strain>
    </source>
</reference>
<dbReference type="EMBL" id="VICD02000285">
    <property type="protein sequence ID" value="KAB8168475.1"/>
    <property type="molecule type" value="Genomic_DNA"/>
</dbReference>
<dbReference type="InterPro" id="IPR050570">
    <property type="entry name" value="Cell_wall_metabolism_enzyme"/>
</dbReference>
<accession>A0A507ZZI2</accession>
<evidence type="ECO:0000313" key="4">
    <source>
        <dbReference type="Proteomes" id="UP000320431"/>
    </source>
</evidence>
<dbReference type="InterPro" id="IPR011055">
    <property type="entry name" value="Dup_hybrid_motif"/>
</dbReference>
<proteinExistence type="predicted"/>
<evidence type="ECO:0000256" key="1">
    <source>
        <dbReference type="SAM" id="MobiDB-lite"/>
    </source>
</evidence>
<dbReference type="PANTHER" id="PTHR21666:SF270">
    <property type="entry name" value="MUREIN HYDROLASE ACTIVATOR ENVC"/>
    <property type="match status" value="1"/>
</dbReference>
<organism evidence="3 4">
    <name type="scientific">Marilutibacter maris</name>
    <dbReference type="NCBI Taxonomy" id="1605891"/>
    <lineage>
        <taxon>Bacteria</taxon>
        <taxon>Pseudomonadati</taxon>
        <taxon>Pseudomonadota</taxon>
        <taxon>Gammaproteobacteria</taxon>
        <taxon>Lysobacterales</taxon>
        <taxon>Lysobacteraceae</taxon>
        <taxon>Marilutibacter</taxon>
    </lineage>
</organism>
<dbReference type="CDD" id="cd12797">
    <property type="entry name" value="M23_peptidase"/>
    <property type="match status" value="1"/>
</dbReference>
<protein>
    <submittedName>
        <fullName evidence="3">Peptidoglycan DD-metalloendopeptidase family protein</fullName>
    </submittedName>
</protein>